<sequence>MTDELIFLNFFFLGRLFFREMGQSLFGTPPHAKNFWARFLMGFLLVLFITPLSLSLFYFLLYIIFLCLDSLITPKAERQRALWYAFTLLLPFATCIGQPQLAPLSKNFQFAVIPYLSERFWLVLLGFILTIKEGTIIIRMALNNLRTVPFSEENKETDKEEYERGKWIGILERTFIYFLIIFDQIGAIALIVALKSLARFNELNKRTFAEYFLIGSFLSLLVAAVPAVLVRLLW</sequence>
<keyword evidence="1" id="KW-0812">Transmembrane</keyword>
<evidence type="ECO:0000313" key="5">
    <source>
        <dbReference type="Proteomes" id="UP000183868"/>
    </source>
</evidence>
<reference evidence="3 4" key="1">
    <citation type="submission" date="2011-09" db="EMBL/GenBank/DDBJ databases">
        <title>The permanent draft genome of Caldithrix abyssi DSM 13497.</title>
        <authorList>
            <consortium name="US DOE Joint Genome Institute (JGI-PGF)"/>
            <person name="Lucas S."/>
            <person name="Han J."/>
            <person name="Lapidus A."/>
            <person name="Bruce D."/>
            <person name="Goodwin L."/>
            <person name="Pitluck S."/>
            <person name="Peters L."/>
            <person name="Kyrpides N."/>
            <person name="Mavromatis K."/>
            <person name="Ivanova N."/>
            <person name="Mikhailova N."/>
            <person name="Chertkov O."/>
            <person name="Detter J.C."/>
            <person name="Tapia R."/>
            <person name="Han C."/>
            <person name="Land M."/>
            <person name="Hauser L."/>
            <person name="Markowitz V."/>
            <person name="Cheng J.-F."/>
            <person name="Hugenholtz P."/>
            <person name="Woyke T."/>
            <person name="Wu D."/>
            <person name="Spring S."/>
            <person name="Brambilla E."/>
            <person name="Klenk H.-P."/>
            <person name="Eisen J.A."/>
        </authorList>
    </citation>
    <scope>NUCLEOTIDE SEQUENCE [LARGE SCALE GENOMIC DNA]</scope>
    <source>
        <strain evidence="3 4">DSM 13497</strain>
    </source>
</reference>
<dbReference type="Proteomes" id="UP000004671">
    <property type="component" value="Chromosome"/>
</dbReference>
<dbReference type="EMBL" id="CM001402">
    <property type="protein sequence ID" value="EHO42944.1"/>
    <property type="molecule type" value="Genomic_DNA"/>
</dbReference>
<organism evidence="3 4">
    <name type="scientific">Caldithrix abyssi DSM 13497</name>
    <dbReference type="NCBI Taxonomy" id="880073"/>
    <lineage>
        <taxon>Bacteria</taxon>
        <taxon>Pseudomonadati</taxon>
        <taxon>Calditrichota</taxon>
        <taxon>Calditrichia</taxon>
        <taxon>Calditrichales</taxon>
        <taxon>Calditrichaceae</taxon>
        <taxon>Caldithrix</taxon>
    </lineage>
</organism>
<dbReference type="InParanoid" id="H1XVP4"/>
<protein>
    <submittedName>
        <fullName evidence="3">Uncharacterized protein</fullName>
    </submittedName>
</protein>
<dbReference type="PaxDb" id="880073-Calab_3340"/>
<evidence type="ECO:0000313" key="4">
    <source>
        <dbReference type="Proteomes" id="UP000004671"/>
    </source>
</evidence>
<accession>H1XVP4</accession>
<feature type="transmembrane region" description="Helical" evidence="1">
    <location>
        <begin position="214"/>
        <end position="233"/>
    </location>
</feature>
<evidence type="ECO:0000313" key="2">
    <source>
        <dbReference type="EMBL" id="APF18992.1"/>
    </source>
</evidence>
<dbReference type="STRING" id="880073.Cabys_2243"/>
<proteinExistence type="predicted"/>
<name>H1XVP4_CALAY</name>
<dbReference type="KEGG" id="caby:Cabys_2243"/>
<feature type="transmembrane region" description="Helical" evidence="1">
    <location>
        <begin position="174"/>
        <end position="194"/>
    </location>
</feature>
<dbReference type="HOGENOM" id="CLU_1183244_0_0_0"/>
<feature type="transmembrane region" description="Helical" evidence="1">
    <location>
        <begin position="39"/>
        <end position="69"/>
    </location>
</feature>
<dbReference type="AlphaFoldDB" id="H1XVP4"/>
<dbReference type="Proteomes" id="UP000183868">
    <property type="component" value="Chromosome"/>
</dbReference>
<reference evidence="2 5" key="2">
    <citation type="submission" date="2016-11" db="EMBL/GenBank/DDBJ databases">
        <title>Genomic analysis of Caldithrix abyssi and proposal of a novel bacterial phylum Caldithrichaeota.</title>
        <authorList>
            <person name="Kublanov I."/>
            <person name="Sigalova O."/>
            <person name="Gavrilov S."/>
            <person name="Lebedinsky A."/>
            <person name="Ivanova N."/>
            <person name="Daum C."/>
            <person name="Reddy T."/>
            <person name="Klenk H.P."/>
            <person name="Goker M."/>
            <person name="Reva O."/>
            <person name="Miroshnichenko M."/>
            <person name="Kyprides N."/>
            <person name="Woyke T."/>
            <person name="Gelfand M."/>
        </authorList>
    </citation>
    <scope>NUCLEOTIDE SEQUENCE [LARGE SCALE GENOMIC DNA]</scope>
    <source>
        <strain evidence="2 5">LF13</strain>
    </source>
</reference>
<keyword evidence="1" id="KW-0472">Membrane</keyword>
<dbReference type="eggNOG" id="COG5061">
    <property type="taxonomic scope" value="Bacteria"/>
</dbReference>
<keyword evidence="1" id="KW-1133">Transmembrane helix</keyword>
<evidence type="ECO:0000256" key="1">
    <source>
        <dbReference type="SAM" id="Phobius"/>
    </source>
</evidence>
<feature type="transmembrane region" description="Helical" evidence="1">
    <location>
        <begin position="120"/>
        <end position="142"/>
    </location>
</feature>
<feature type="transmembrane region" description="Helical" evidence="1">
    <location>
        <begin position="81"/>
        <end position="100"/>
    </location>
</feature>
<evidence type="ECO:0000313" key="3">
    <source>
        <dbReference type="EMBL" id="EHO42944.1"/>
    </source>
</evidence>
<dbReference type="EMBL" id="CP018099">
    <property type="protein sequence ID" value="APF18992.1"/>
    <property type="molecule type" value="Genomic_DNA"/>
</dbReference>
<gene>
    <name evidence="2" type="ORF">Cabys_2243</name>
    <name evidence="3" type="ORF">Calab_3340</name>
</gene>
<keyword evidence="4" id="KW-1185">Reference proteome</keyword>